<dbReference type="CDD" id="cd15565">
    <property type="entry name" value="PHD2_NSD"/>
    <property type="match status" value="1"/>
</dbReference>
<protein>
    <recommendedName>
        <fullName evidence="6">PHD-type domain-containing protein</fullName>
    </recommendedName>
</protein>
<evidence type="ECO:0000259" key="6">
    <source>
        <dbReference type="PROSITE" id="PS50016"/>
    </source>
</evidence>
<keyword evidence="3" id="KW-0862">Zinc</keyword>
<dbReference type="SMART" id="SM00249">
    <property type="entry name" value="PHD"/>
    <property type="match status" value="3"/>
</dbReference>
<feature type="region of interest" description="Disordered" evidence="5">
    <location>
        <begin position="467"/>
        <end position="496"/>
    </location>
</feature>
<evidence type="ECO:0000313" key="8">
    <source>
        <dbReference type="Proteomes" id="UP000030762"/>
    </source>
</evidence>
<evidence type="ECO:0000313" key="7">
    <source>
        <dbReference type="EMBL" id="EQC26910.1"/>
    </source>
</evidence>
<name>T0Q0N7_SAPDV</name>
<dbReference type="eggNOG" id="KOG1081">
    <property type="taxonomic scope" value="Eukaryota"/>
</dbReference>
<dbReference type="SUPFAM" id="SSF57903">
    <property type="entry name" value="FYVE/PHD zinc finger"/>
    <property type="match status" value="1"/>
</dbReference>
<dbReference type="InterPro" id="IPR011011">
    <property type="entry name" value="Znf_FYVE_PHD"/>
</dbReference>
<evidence type="ECO:0000256" key="1">
    <source>
        <dbReference type="ARBA" id="ARBA00022723"/>
    </source>
</evidence>
<dbReference type="GO" id="GO:0008270">
    <property type="term" value="F:zinc ion binding"/>
    <property type="evidence" value="ECO:0007669"/>
    <property type="project" value="UniProtKB-KW"/>
</dbReference>
<dbReference type="InParanoid" id="T0Q0N7"/>
<dbReference type="InterPro" id="IPR001965">
    <property type="entry name" value="Znf_PHD"/>
</dbReference>
<dbReference type="EMBL" id="JH767218">
    <property type="protein sequence ID" value="EQC26910.1"/>
    <property type="molecule type" value="Genomic_DNA"/>
</dbReference>
<dbReference type="Proteomes" id="UP000030762">
    <property type="component" value="Unassembled WGS sequence"/>
</dbReference>
<evidence type="ECO:0000256" key="5">
    <source>
        <dbReference type="SAM" id="MobiDB-lite"/>
    </source>
</evidence>
<sequence>MCHLDGFMQFINRNWMTTPPVFLEVAMETVPCPYCHALFPRVDPAFVLARHVTQCALKAWPAAVDEHFVDAKHCPICWRVFDEHVKPFEIVLHEEECERVNGSLKKVAHQKRRRVVEMSPPSSAPSSKTRPSPAKTKVPEITDASTPLCFLCGQGGRQLLSCSGSCTRSFHIACIGESASLVHRPYVAQRRSWKCAECFRGIHMCFKCDMVGDDDMDSFKCSISGCGVYAHQRCMSKGQDPSLFVCPRHACSVCKKQGLAQADALHCYQCPTALHKACHSTKSPSFTALVGHHGCCGHHSTLRTVSPSLRSKLHVGDVVLVLNFGNSHLPLEAKQLHANQWGRVLTVEGIEFSAQLLTVALFACDLTLTLTNQHAVPVTTPYEPTKAFVQNCITIHLHTELSLRGLSPASMEAERSQLVMDSVLAFQHLAQQLAISPDDVIEMATLAYESWRVRDKTRPKNVFGVLDTRRRVRPSSPKKAPTRQSARASTRASSMAEAFQPRTISLLPLAVSNGAHEVIAIDDDDDEYDDDAPLA</sequence>
<dbReference type="STRING" id="1156394.T0Q0N7"/>
<gene>
    <name evidence="7" type="ORF">SDRG_15243</name>
</gene>
<dbReference type="VEuPathDB" id="FungiDB:SDRG_15243"/>
<evidence type="ECO:0000256" key="4">
    <source>
        <dbReference type="PROSITE-ProRule" id="PRU00146"/>
    </source>
</evidence>
<dbReference type="Gene3D" id="3.30.40.10">
    <property type="entry name" value="Zinc/RING finger domain, C3HC4 (zinc finger)"/>
    <property type="match status" value="2"/>
</dbReference>
<dbReference type="RefSeq" id="XP_008619631.1">
    <property type="nucleotide sequence ID" value="XM_008621409.1"/>
</dbReference>
<organism evidence="7 8">
    <name type="scientific">Saprolegnia diclina (strain VS20)</name>
    <dbReference type="NCBI Taxonomy" id="1156394"/>
    <lineage>
        <taxon>Eukaryota</taxon>
        <taxon>Sar</taxon>
        <taxon>Stramenopiles</taxon>
        <taxon>Oomycota</taxon>
        <taxon>Saprolegniomycetes</taxon>
        <taxon>Saprolegniales</taxon>
        <taxon>Saprolegniaceae</taxon>
        <taxon>Saprolegnia</taxon>
    </lineage>
</organism>
<keyword evidence="1" id="KW-0479">Metal-binding</keyword>
<evidence type="ECO:0000256" key="2">
    <source>
        <dbReference type="ARBA" id="ARBA00022771"/>
    </source>
</evidence>
<dbReference type="InterPro" id="IPR055198">
    <property type="entry name" value="NSD_PHD"/>
</dbReference>
<accession>T0Q0N7</accession>
<reference evidence="7 8" key="1">
    <citation type="submission" date="2012-04" db="EMBL/GenBank/DDBJ databases">
        <title>The Genome Sequence of Saprolegnia declina VS20.</title>
        <authorList>
            <consortium name="The Broad Institute Genome Sequencing Platform"/>
            <person name="Russ C."/>
            <person name="Nusbaum C."/>
            <person name="Tyler B."/>
            <person name="van West P."/>
            <person name="Dieguez-Uribeondo J."/>
            <person name="de Bruijn I."/>
            <person name="Tripathy S."/>
            <person name="Jiang R."/>
            <person name="Young S.K."/>
            <person name="Zeng Q."/>
            <person name="Gargeya S."/>
            <person name="Fitzgerald M."/>
            <person name="Haas B."/>
            <person name="Abouelleil A."/>
            <person name="Alvarado L."/>
            <person name="Arachchi H.M."/>
            <person name="Berlin A."/>
            <person name="Chapman S.B."/>
            <person name="Goldberg J."/>
            <person name="Griggs A."/>
            <person name="Gujja S."/>
            <person name="Hansen M."/>
            <person name="Howarth C."/>
            <person name="Imamovic A."/>
            <person name="Larimer J."/>
            <person name="McCowen C."/>
            <person name="Montmayeur A."/>
            <person name="Murphy C."/>
            <person name="Neiman D."/>
            <person name="Pearson M."/>
            <person name="Priest M."/>
            <person name="Roberts A."/>
            <person name="Saif S."/>
            <person name="Shea T."/>
            <person name="Sisk P."/>
            <person name="Sykes S."/>
            <person name="Wortman J."/>
            <person name="Nusbaum C."/>
            <person name="Birren B."/>
        </authorList>
    </citation>
    <scope>NUCLEOTIDE SEQUENCE [LARGE SCALE GENOMIC DNA]</scope>
    <source>
        <strain evidence="7 8">VS20</strain>
    </source>
</reference>
<dbReference type="PANTHER" id="PTHR46235:SF3">
    <property type="entry name" value="PHD FINGER-CONTAINING PROTEIN DDB_G0268158"/>
    <property type="match status" value="1"/>
</dbReference>
<dbReference type="GeneID" id="19955970"/>
<evidence type="ECO:0000256" key="3">
    <source>
        <dbReference type="ARBA" id="ARBA00022833"/>
    </source>
</evidence>
<keyword evidence="8" id="KW-1185">Reference proteome</keyword>
<feature type="domain" description="PHD-type" evidence="6">
    <location>
        <begin position="146"/>
        <end position="201"/>
    </location>
</feature>
<dbReference type="PROSITE" id="PS50016">
    <property type="entry name" value="ZF_PHD_2"/>
    <property type="match status" value="1"/>
</dbReference>
<feature type="compositionally biased region" description="Low complexity" evidence="5">
    <location>
        <begin position="482"/>
        <end position="496"/>
    </location>
</feature>
<proteinExistence type="predicted"/>
<dbReference type="Pfam" id="PF22908">
    <property type="entry name" value="PHD_NSD"/>
    <property type="match status" value="1"/>
</dbReference>
<dbReference type="AlphaFoldDB" id="T0Q0N7"/>
<dbReference type="PANTHER" id="PTHR46235">
    <property type="entry name" value="PHD FINGER-CONTAINING PROTEIN DDB_G0268158"/>
    <property type="match status" value="1"/>
</dbReference>
<dbReference type="OrthoDB" id="69354at2759"/>
<dbReference type="InterPro" id="IPR013083">
    <property type="entry name" value="Znf_RING/FYVE/PHD"/>
</dbReference>
<keyword evidence="2 4" id="KW-0863">Zinc-finger</keyword>
<dbReference type="PROSITE" id="PS01359">
    <property type="entry name" value="ZF_PHD_1"/>
    <property type="match status" value="1"/>
</dbReference>
<dbReference type="InterPro" id="IPR019786">
    <property type="entry name" value="Zinc_finger_PHD-type_CS"/>
</dbReference>
<feature type="compositionally biased region" description="Polar residues" evidence="5">
    <location>
        <begin position="120"/>
        <end position="130"/>
    </location>
</feature>
<dbReference type="InterPro" id="IPR019787">
    <property type="entry name" value="Znf_PHD-finger"/>
</dbReference>
<feature type="region of interest" description="Disordered" evidence="5">
    <location>
        <begin position="111"/>
        <end position="138"/>
    </location>
</feature>